<evidence type="ECO:0000256" key="3">
    <source>
        <dbReference type="SAM" id="SignalP"/>
    </source>
</evidence>
<feature type="compositionally biased region" description="Basic and acidic residues" evidence="1">
    <location>
        <begin position="434"/>
        <end position="445"/>
    </location>
</feature>
<name>A0A433U2B3_ELYCH</name>
<accession>A0A433U2B3</accession>
<evidence type="ECO:0000313" key="5">
    <source>
        <dbReference type="Proteomes" id="UP000271974"/>
    </source>
</evidence>
<feature type="compositionally biased region" description="Basic residues" evidence="1">
    <location>
        <begin position="408"/>
        <end position="433"/>
    </location>
</feature>
<organism evidence="4 5">
    <name type="scientific">Elysia chlorotica</name>
    <name type="common">Eastern emerald elysia</name>
    <name type="synonym">Sea slug</name>
    <dbReference type="NCBI Taxonomy" id="188477"/>
    <lineage>
        <taxon>Eukaryota</taxon>
        <taxon>Metazoa</taxon>
        <taxon>Spiralia</taxon>
        <taxon>Lophotrochozoa</taxon>
        <taxon>Mollusca</taxon>
        <taxon>Gastropoda</taxon>
        <taxon>Heterobranchia</taxon>
        <taxon>Euthyneura</taxon>
        <taxon>Panpulmonata</taxon>
        <taxon>Sacoglossa</taxon>
        <taxon>Placobranchoidea</taxon>
        <taxon>Plakobranchidae</taxon>
        <taxon>Elysia</taxon>
    </lineage>
</organism>
<feature type="transmembrane region" description="Helical" evidence="2">
    <location>
        <begin position="173"/>
        <end position="197"/>
    </location>
</feature>
<keyword evidence="2" id="KW-0472">Membrane</keyword>
<sequence length="514" mass="56589">MEIWRGFHLLLSLILLSFCQANETVDLAGPGCDKIDGYSITDKDEIVTVKNVPNYNTIATRDHCDVTIRAAVGRRIQYLISLVKFDECGIEVQIFDSESLTTVPKHLIKCGSGTQVPITGMTRYNVMRIRVRQTTPQSKNYEFLMRLKNDLGPTLEYLEDEYGYQGESLQTGVIVGLVIAGVIIIIALVLLAIYLCVRARQENLKENAASTHGESSIYTSGTSQAIFPSREQPLSKRKGYGSFEDVRSTTSSQDQANGSYANPAYTKGPDEKRSERQASFGRARGKTSFANGAFENEDGHTGDGYWEEGETARGSLRKSRQDAYYMDSPPKKALKSAMKKPTEIEMSKVSTQPSGILKQKKRSHSPNRSYAGSSTDGSTVDANALVMGYNAAGIDNPIVKKSLGMQQRRPRSRSGGRSHHSNSSRGSQKGRRSHSADKKPPKDTGRMYTGAFIDEGSQRRSRARSSSSAGRSRARSDRTSDSIDSESTSTTTSRRVSMNPGGRRVHIKGEETDI</sequence>
<gene>
    <name evidence="4" type="ORF">EGW08_004240</name>
</gene>
<keyword evidence="2" id="KW-0812">Transmembrane</keyword>
<feature type="compositionally biased region" description="Low complexity" evidence="1">
    <location>
        <begin position="485"/>
        <end position="497"/>
    </location>
</feature>
<dbReference type="Proteomes" id="UP000271974">
    <property type="component" value="Unassembled WGS sequence"/>
</dbReference>
<evidence type="ECO:0008006" key="6">
    <source>
        <dbReference type="Google" id="ProtNLM"/>
    </source>
</evidence>
<feature type="signal peptide" evidence="3">
    <location>
        <begin position="1"/>
        <end position="21"/>
    </location>
</feature>
<feature type="compositionally biased region" description="Polar residues" evidence="1">
    <location>
        <begin position="366"/>
        <end position="379"/>
    </location>
</feature>
<keyword evidence="5" id="KW-1185">Reference proteome</keyword>
<evidence type="ECO:0000256" key="2">
    <source>
        <dbReference type="SAM" id="Phobius"/>
    </source>
</evidence>
<evidence type="ECO:0000256" key="1">
    <source>
        <dbReference type="SAM" id="MobiDB-lite"/>
    </source>
</evidence>
<feature type="chain" id="PRO_5019138773" description="CUB domain-containing protein" evidence="3">
    <location>
        <begin position="22"/>
        <end position="514"/>
    </location>
</feature>
<comment type="caution">
    <text evidence="4">The sequence shown here is derived from an EMBL/GenBank/DDBJ whole genome shotgun (WGS) entry which is preliminary data.</text>
</comment>
<proteinExistence type="predicted"/>
<feature type="compositionally biased region" description="Polar residues" evidence="1">
    <location>
        <begin position="208"/>
        <end position="226"/>
    </location>
</feature>
<feature type="compositionally biased region" description="Polar residues" evidence="1">
    <location>
        <begin position="248"/>
        <end position="260"/>
    </location>
</feature>
<dbReference type="AlphaFoldDB" id="A0A433U2B3"/>
<dbReference type="OrthoDB" id="6139417at2759"/>
<keyword evidence="3" id="KW-0732">Signal</keyword>
<feature type="region of interest" description="Disordered" evidence="1">
    <location>
        <begin position="399"/>
        <end position="514"/>
    </location>
</feature>
<keyword evidence="2" id="KW-1133">Transmembrane helix</keyword>
<evidence type="ECO:0000313" key="4">
    <source>
        <dbReference type="EMBL" id="RUS87962.1"/>
    </source>
</evidence>
<protein>
    <recommendedName>
        <fullName evidence="6">CUB domain-containing protein</fullName>
    </recommendedName>
</protein>
<reference evidence="4 5" key="1">
    <citation type="submission" date="2019-01" db="EMBL/GenBank/DDBJ databases">
        <title>A draft genome assembly of the solar-powered sea slug Elysia chlorotica.</title>
        <authorList>
            <person name="Cai H."/>
            <person name="Li Q."/>
            <person name="Fang X."/>
            <person name="Li J."/>
            <person name="Curtis N.E."/>
            <person name="Altenburger A."/>
            <person name="Shibata T."/>
            <person name="Feng M."/>
            <person name="Maeda T."/>
            <person name="Schwartz J.A."/>
            <person name="Shigenobu S."/>
            <person name="Lundholm N."/>
            <person name="Nishiyama T."/>
            <person name="Yang H."/>
            <person name="Hasebe M."/>
            <person name="Li S."/>
            <person name="Pierce S.K."/>
            <person name="Wang J."/>
        </authorList>
    </citation>
    <scope>NUCLEOTIDE SEQUENCE [LARGE SCALE GENOMIC DNA]</scope>
    <source>
        <strain evidence="4">EC2010</strain>
        <tissue evidence="4">Whole organism of an adult</tissue>
    </source>
</reference>
<dbReference type="EMBL" id="RQTK01000095">
    <property type="protein sequence ID" value="RUS87962.1"/>
    <property type="molecule type" value="Genomic_DNA"/>
</dbReference>
<feature type="region of interest" description="Disordered" evidence="1">
    <location>
        <begin position="206"/>
        <end position="379"/>
    </location>
</feature>